<proteinExistence type="predicted"/>
<feature type="compositionally biased region" description="Polar residues" evidence="1">
    <location>
        <begin position="67"/>
        <end position="84"/>
    </location>
</feature>
<feature type="transmembrane region" description="Helical" evidence="2">
    <location>
        <begin position="12"/>
        <end position="33"/>
    </location>
</feature>
<evidence type="ECO:0000256" key="1">
    <source>
        <dbReference type="SAM" id="MobiDB-lite"/>
    </source>
</evidence>
<organism evidence="3 4">
    <name type="scientific">Dunaliella salina</name>
    <name type="common">Green alga</name>
    <name type="synonym">Protococcus salinus</name>
    <dbReference type="NCBI Taxonomy" id="3046"/>
    <lineage>
        <taxon>Eukaryota</taxon>
        <taxon>Viridiplantae</taxon>
        <taxon>Chlorophyta</taxon>
        <taxon>core chlorophytes</taxon>
        <taxon>Chlorophyceae</taxon>
        <taxon>CS clade</taxon>
        <taxon>Chlamydomonadales</taxon>
        <taxon>Dunaliellaceae</taxon>
        <taxon>Dunaliella</taxon>
    </lineage>
</organism>
<evidence type="ECO:0000256" key="2">
    <source>
        <dbReference type="SAM" id="Phobius"/>
    </source>
</evidence>
<reference evidence="3" key="1">
    <citation type="submission" date="2017-08" db="EMBL/GenBank/DDBJ databases">
        <authorList>
            <person name="Polle J.E."/>
            <person name="Barry K."/>
            <person name="Cushman J."/>
            <person name="Schmutz J."/>
            <person name="Tran D."/>
            <person name="Hathwaick L.T."/>
            <person name="Yim W.C."/>
            <person name="Jenkins J."/>
            <person name="Mckie-Krisberg Z.M."/>
            <person name="Prochnik S."/>
            <person name="Lindquist E."/>
            <person name="Dockter R.B."/>
            <person name="Adam C."/>
            <person name="Molina H."/>
            <person name="Bunkerborg J."/>
            <person name="Jin E."/>
            <person name="Buchheim M."/>
            <person name="Magnuson J."/>
        </authorList>
    </citation>
    <scope>NUCLEOTIDE SEQUENCE</scope>
    <source>
        <strain evidence="3">CCAP 19/18</strain>
    </source>
</reference>
<keyword evidence="2" id="KW-1133">Transmembrane helix</keyword>
<comment type="caution">
    <text evidence="3">The sequence shown here is derived from an EMBL/GenBank/DDBJ whole genome shotgun (WGS) entry which is preliminary data.</text>
</comment>
<feature type="region of interest" description="Disordered" evidence="1">
    <location>
        <begin position="59"/>
        <end position="95"/>
    </location>
</feature>
<name>A0ABQ7G1Z9_DUNSA</name>
<gene>
    <name evidence="3" type="ORF">DUNSADRAFT_17312</name>
</gene>
<dbReference type="EMBL" id="MU070270">
    <property type="protein sequence ID" value="KAF5828623.1"/>
    <property type="molecule type" value="Genomic_DNA"/>
</dbReference>
<evidence type="ECO:0000313" key="3">
    <source>
        <dbReference type="EMBL" id="KAF5828623.1"/>
    </source>
</evidence>
<accession>A0ABQ7G1Z9</accession>
<sequence length="227" mass="24722">MRRARRRQSDRLLTVMYATFSMTYVHVLIRILAGHREKVEVPYEVGKERLDALKLQVSHGLEENGNRPGTSNTQRPGTSNSQRPGSAVNEGHLDGGIEPAVPDDYLLDAETKADIAKRANIVAEAGALHCLVQLCVGPEGPLADLEASEADKEEAEEAARLIAKRSKKGKKGKKKAKMEPGMAEAQTWASAVIRMISLDAAWGEAVRAAGAIRYLLPLLDSKIHPAR</sequence>
<keyword evidence="4" id="KW-1185">Reference proteome</keyword>
<protein>
    <submittedName>
        <fullName evidence="3">Uncharacterized protein</fullName>
    </submittedName>
</protein>
<keyword evidence="2" id="KW-0812">Transmembrane</keyword>
<dbReference type="Proteomes" id="UP000815325">
    <property type="component" value="Unassembled WGS sequence"/>
</dbReference>
<evidence type="ECO:0000313" key="4">
    <source>
        <dbReference type="Proteomes" id="UP000815325"/>
    </source>
</evidence>
<keyword evidence="2" id="KW-0472">Membrane</keyword>